<dbReference type="SUPFAM" id="SSF51011">
    <property type="entry name" value="Glycosyl hydrolase domain"/>
    <property type="match status" value="1"/>
</dbReference>
<dbReference type="PANTHER" id="PTHR10357:SF179">
    <property type="entry name" value="NEUTRAL AND BASIC AMINO ACID TRANSPORT PROTEIN RBAT"/>
    <property type="match status" value="1"/>
</dbReference>
<keyword evidence="9" id="KW-1185">Reference proteome</keyword>
<comment type="similarity">
    <text evidence="1 4">Belongs to the glycosyl hydrolase 13 family.</text>
</comment>
<dbReference type="OrthoDB" id="9805159at2"/>
<dbReference type="RefSeq" id="WP_117156464.1">
    <property type="nucleotide sequence ID" value="NZ_BMLG01000018.1"/>
</dbReference>
<proteinExistence type="inferred from homology"/>
<comment type="caution">
    <text evidence="8">The sequence shown here is derived from an EMBL/GenBank/DDBJ whole genome shotgun (WGS) entry which is preliminary data.</text>
</comment>
<dbReference type="Gene3D" id="3.90.400.10">
    <property type="entry name" value="Oligo-1,6-glucosidase, Domain 2"/>
    <property type="match status" value="1"/>
</dbReference>
<dbReference type="SUPFAM" id="SSF51445">
    <property type="entry name" value="(Trans)glycosidases"/>
    <property type="match status" value="1"/>
</dbReference>
<reference evidence="8" key="1">
    <citation type="journal article" date="2014" name="Int. J. Syst. Evol. Microbiol.">
        <title>Complete genome sequence of Corynebacterium casei LMG S-19264T (=DSM 44701T), isolated from a smear-ripened cheese.</title>
        <authorList>
            <consortium name="US DOE Joint Genome Institute (JGI-PGF)"/>
            <person name="Walter F."/>
            <person name="Albersmeier A."/>
            <person name="Kalinowski J."/>
            <person name="Ruckert C."/>
        </authorList>
    </citation>
    <scope>NUCLEOTIDE SEQUENCE</scope>
    <source>
        <strain evidence="8">CGMCC 1.6333</strain>
    </source>
</reference>
<feature type="domain" description="Glycosyl hydrolase family 13 catalytic" evidence="7">
    <location>
        <begin position="54"/>
        <end position="446"/>
    </location>
</feature>
<protein>
    <recommendedName>
        <fullName evidence="5">Alpha-amylase</fullName>
        <ecNumber evidence="5">3.2.1.1</ecNumber>
    </recommendedName>
</protein>
<dbReference type="AlphaFoldDB" id="A0A917WWA3"/>
<dbReference type="InterPro" id="IPR056300">
    <property type="entry name" value="SusG-like_C"/>
</dbReference>
<dbReference type="Pfam" id="PF23915">
    <property type="entry name" value="SusG_C"/>
    <property type="match status" value="1"/>
</dbReference>
<organism evidence="8 9">
    <name type="scientific">Paraliobacillus quinghaiensis</name>
    <dbReference type="NCBI Taxonomy" id="470815"/>
    <lineage>
        <taxon>Bacteria</taxon>
        <taxon>Bacillati</taxon>
        <taxon>Bacillota</taxon>
        <taxon>Bacilli</taxon>
        <taxon>Bacillales</taxon>
        <taxon>Bacillaceae</taxon>
        <taxon>Paraliobacillus</taxon>
    </lineage>
</organism>
<dbReference type="PROSITE" id="PS51257">
    <property type="entry name" value="PROKAR_LIPOPROTEIN"/>
    <property type="match status" value="1"/>
</dbReference>
<dbReference type="EMBL" id="BMLG01000018">
    <property type="protein sequence ID" value="GGM38667.1"/>
    <property type="molecule type" value="Genomic_DNA"/>
</dbReference>
<evidence type="ECO:0000313" key="9">
    <source>
        <dbReference type="Proteomes" id="UP000618460"/>
    </source>
</evidence>
<dbReference type="GO" id="GO:0043169">
    <property type="term" value="F:cation binding"/>
    <property type="evidence" value="ECO:0007669"/>
    <property type="project" value="InterPro"/>
</dbReference>
<evidence type="ECO:0000256" key="6">
    <source>
        <dbReference type="SAM" id="SignalP"/>
    </source>
</evidence>
<dbReference type="Gene3D" id="3.20.20.80">
    <property type="entry name" value="Glycosidases"/>
    <property type="match status" value="1"/>
</dbReference>
<keyword evidence="6" id="KW-0732">Signal</keyword>
<dbReference type="SMART" id="SM00642">
    <property type="entry name" value="Aamy"/>
    <property type="match status" value="1"/>
</dbReference>
<dbReference type="Proteomes" id="UP000618460">
    <property type="component" value="Unassembled WGS sequence"/>
</dbReference>
<dbReference type="InterPro" id="IPR006046">
    <property type="entry name" value="Alpha_amylase"/>
</dbReference>
<evidence type="ECO:0000313" key="8">
    <source>
        <dbReference type="EMBL" id="GGM38667.1"/>
    </source>
</evidence>
<dbReference type="Gene3D" id="2.60.40.1180">
    <property type="entry name" value="Golgi alpha-mannosidase II"/>
    <property type="match status" value="1"/>
</dbReference>
<evidence type="ECO:0000256" key="4">
    <source>
        <dbReference type="RuleBase" id="RU003615"/>
    </source>
</evidence>
<feature type="chain" id="PRO_5036804148" description="Alpha-amylase" evidence="6">
    <location>
        <begin position="28"/>
        <end position="535"/>
    </location>
</feature>
<sequence>MKFKKLITLLSTTVVAGLFLLGCSSNSETENSGTPQNLENVEMLHSESNGVYYEIFVRAFADSDGDGLGDLNGIISKLDYLEELGIEGIWLMPINPSPSYHGYDVTDYRSVNEQYGTTDDMKALIKEAHERDIKILMDLVVNHTSRSHPWFEKAMEGDPKYEDYFVWASEDTNTSARGEWNQSVWHRARNGNYYEAVFWDGMPDLNFENPEVRNEIHDIGRFWLEEVGVDGFRLDAAKHIYSSTSSEIDEENDHKWWREFRDEMEKAKSDVILLGEVWDAPTVAGPYLEDGLTSTFNFDLAGKILQSASSEKDAGLASYLTKIRDYFSNVSGGEFTDSTFITNHDMNRVMSELNGNINQGKMAASLLLTLPGRPFIYYGEETGLYGEKPDEEIREPFLWKRDENATEQTSWRKLKHNKDFETLSVEAQLEDENSMLNHYKRMIHLRRSSKVLMEGEIDSSLTKEKGIASFKRILDDESMLVLHNLSGDEMNFELAEKESDYTEIYYKTKQEIEVTNNEGTILVKLPPYSSVFLTN</sequence>
<reference evidence="8" key="2">
    <citation type="submission" date="2020-09" db="EMBL/GenBank/DDBJ databases">
        <authorList>
            <person name="Sun Q."/>
            <person name="Zhou Y."/>
        </authorList>
    </citation>
    <scope>NUCLEOTIDE SEQUENCE</scope>
    <source>
        <strain evidence="8">CGMCC 1.6333</strain>
    </source>
</reference>
<dbReference type="PANTHER" id="PTHR10357">
    <property type="entry name" value="ALPHA-AMYLASE FAMILY MEMBER"/>
    <property type="match status" value="1"/>
</dbReference>
<dbReference type="CDD" id="cd11316">
    <property type="entry name" value="AmyAc_bac2_AmyA"/>
    <property type="match status" value="1"/>
</dbReference>
<feature type="signal peptide" evidence="6">
    <location>
        <begin position="1"/>
        <end position="27"/>
    </location>
</feature>
<evidence type="ECO:0000256" key="2">
    <source>
        <dbReference type="ARBA" id="ARBA00022801"/>
    </source>
</evidence>
<dbReference type="InterPro" id="IPR006047">
    <property type="entry name" value="GH13_cat_dom"/>
</dbReference>
<dbReference type="PRINTS" id="PR00110">
    <property type="entry name" value="ALPHAAMYLASE"/>
</dbReference>
<name>A0A917WWA3_9BACI</name>
<keyword evidence="5" id="KW-0119">Carbohydrate metabolism</keyword>
<dbReference type="InterPro" id="IPR045857">
    <property type="entry name" value="O16G_dom_2"/>
</dbReference>
<keyword evidence="2 5" id="KW-0378">Hydrolase</keyword>
<dbReference type="InterPro" id="IPR013780">
    <property type="entry name" value="Glyco_hydro_b"/>
</dbReference>
<dbReference type="InterPro" id="IPR017853">
    <property type="entry name" value="GH"/>
</dbReference>
<dbReference type="Pfam" id="PF00128">
    <property type="entry name" value="Alpha-amylase"/>
    <property type="match status" value="1"/>
</dbReference>
<gene>
    <name evidence="8" type="ORF">GCM10011351_26020</name>
</gene>
<dbReference type="GO" id="GO:0004556">
    <property type="term" value="F:alpha-amylase activity"/>
    <property type="evidence" value="ECO:0007669"/>
    <property type="project" value="UniProtKB-UniRule"/>
</dbReference>
<dbReference type="GO" id="GO:0009313">
    <property type="term" value="P:oligosaccharide catabolic process"/>
    <property type="evidence" value="ECO:0007669"/>
    <property type="project" value="TreeGrafter"/>
</dbReference>
<evidence type="ECO:0000256" key="3">
    <source>
        <dbReference type="ARBA" id="ARBA00023295"/>
    </source>
</evidence>
<dbReference type="EC" id="3.2.1.1" evidence="5"/>
<comment type="catalytic activity">
    <reaction evidence="5">
        <text>Endohydrolysis of (1-&gt;4)-alpha-D-glucosidic linkages in polysaccharides containing three or more (1-&gt;4)-alpha-linked D-glucose units.</text>
        <dbReference type="EC" id="3.2.1.1"/>
    </reaction>
</comment>
<evidence type="ECO:0000259" key="7">
    <source>
        <dbReference type="SMART" id="SM00642"/>
    </source>
</evidence>
<accession>A0A917WWA3</accession>
<evidence type="ECO:0000256" key="5">
    <source>
        <dbReference type="RuleBase" id="RU361134"/>
    </source>
</evidence>
<keyword evidence="3 5" id="KW-0326">Glycosidase</keyword>
<evidence type="ECO:0000256" key="1">
    <source>
        <dbReference type="ARBA" id="ARBA00008061"/>
    </source>
</evidence>